<gene>
    <name evidence="4" type="primary">napD</name>
    <name evidence="5" type="ORF">J2851_005829</name>
</gene>
<dbReference type="Proteomes" id="UP000781958">
    <property type="component" value="Unassembled WGS sequence"/>
</dbReference>
<comment type="subunit">
    <text evidence="4">Interacts with the cytoplasmic NapA precursor.</text>
</comment>
<comment type="similarity">
    <text evidence="4">Belongs to the NapD family.</text>
</comment>
<dbReference type="PANTHER" id="PTHR38603:SF1">
    <property type="entry name" value="CHAPERONE NAPD"/>
    <property type="match status" value="1"/>
</dbReference>
<evidence type="ECO:0000256" key="1">
    <source>
        <dbReference type="ARBA" id="ARBA00004496"/>
    </source>
</evidence>
<comment type="caution">
    <text evidence="5">The sequence shown here is derived from an EMBL/GenBank/DDBJ whole genome shotgun (WGS) entry which is preliminary data.</text>
</comment>
<keyword evidence="2 4" id="KW-0963">Cytoplasm</keyword>
<dbReference type="RefSeq" id="WP_209770707.1">
    <property type="nucleotide sequence ID" value="NZ_JAGINP010000026.1"/>
</dbReference>
<evidence type="ECO:0000256" key="4">
    <source>
        <dbReference type="HAMAP-Rule" id="MF_02200"/>
    </source>
</evidence>
<dbReference type="HAMAP" id="MF_02200">
    <property type="entry name" value="NapD"/>
    <property type="match status" value="1"/>
</dbReference>
<dbReference type="InterPro" id="IPR005623">
    <property type="entry name" value="Chaperone_NapD_NO3_reduct"/>
</dbReference>
<accession>A0ABS4SUY7</accession>
<organism evidence="5 6">
    <name type="scientific">Azospirillum rugosum</name>
    <dbReference type="NCBI Taxonomy" id="416170"/>
    <lineage>
        <taxon>Bacteria</taxon>
        <taxon>Pseudomonadati</taxon>
        <taxon>Pseudomonadota</taxon>
        <taxon>Alphaproteobacteria</taxon>
        <taxon>Rhodospirillales</taxon>
        <taxon>Azospirillaceae</taxon>
        <taxon>Azospirillum</taxon>
    </lineage>
</organism>
<comment type="subcellular location">
    <subcellularLocation>
        <location evidence="1 4">Cytoplasm</location>
    </subcellularLocation>
</comment>
<keyword evidence="6" id="KW-1185">Reference proteome</keyword>
<dbReference type="EMBL" id="JAGINP010000026">
    <property type="protein sequence ID" value="MBP2296014.1"/>
    <property type="molecule type" value="Genomic_DNA"/>
</dbReference>
<reference evidence="5 6" key="1">
    <citation type="submission" date="2021-03" db="EMBL/GenBank/DDBJ databases">
        <title>Genomic Encyclopedia of Type Strains, Phase III (KMG-III): the genomes of soil and plant-associated and newly described type strains.</title>
        <authorList>
            <person name="Whitman W."/>
        </authorList>
    </citation>
    <scope>NUCLEOTIDE SEQUENCE [LARGE SCALE GENOMIC DNA]</scope>
    <source>
        <strain evidence="5 6">IMMIB AFH-6</strain>
    </source>
</reference>
<evidence type="ECO:0000256" key="3">
    <source>
        <dbReference type="ARBA" id="ARBA00023186"/>
    </source>
</evidence>
<dbReference type="PANTHER" id="PTHR38603">
    <property type="entry name" value="CHAPERONE NAPD"/>
    <property type="match status" value="1"/>
</dbReference>
<protein>
    <recommendedName>
        <fullName evidence="4">Chaperone NapD</fullName>
    </recommendedName>
    <alternativeName>
        <fullName evidence="4">NapA signal peptide-binding chaperone NapD</fullName>
    </alternativeName>
</protein>
<dbReference type="Pfam" id="PF03927">
    <property type="entry name" value="NapD"/>
    <property type="match status" value="1"/>
</dbReference>
<sequence>MAEVHISSLVIQHAPDRTAALKEAVTALAGIEWHVADKGKAVVTVVTATEGQVLDRIDAINVMPGVHATTLVYHHYEDEASCDEPMPADAELVPPAR</sequence>
<comment type="function">
    <text evidence="4">Chaperone for NapA, the catalytic subunit of the periplasmic nitrate reductase. It binds directly and specifically to the twin-arginine signal peptide of NapA, preventing premature interaction with the Tat translocase and premature export.</text>
</comment>
<name>A0ABS4SUY7_9PROT</name>
<dbReference type="Gene3D" id="3.30.70.920">
    <property type="match status" value="1"/>
</dbReference>
<proteinExistence type="inferred from homology"/>
<evidence type="ECO:0000256" key="2">
    <source>
        <dbReference type="ARBA" id="ARBA00022490"/>
    </source>
</evidence>
<keyword evidence="3 4" id="KW-0143">Chaperone</keyword>
<evidence type="ECO:0000313" key="5">
    <source>
        <dbReference type="EMBL" id="MBP2296014.1"/>
    </source>
</evidence>
<evidence type="ECO:0000313" key="6">
    <source>
        <dbReference type="Proteomes" id="UP000781958"/>
    </source>
</evidence>